<protein>
    <recommendedName>
        <fullName evidence="3">Nucleotidyl transferase AbiEii/AbiGii toxin family protein</fullName>
    </recommendedName>
</protein>
<dbReference type="Proteomes" id="UP000230052">
    <property type="component" value="Unassembled WGS sequence"/>
</dbReference>
<reference evidence="1 2" key="1">
    <citation type="submission" date="2017-09" db="EMBL/GenBank/DDBJ databases">
        <title>Depth-based differentiation of microbial function through sediment-hosted aquifers and enrichment of novel symbionts in the deep terrestrial subsurface.</title>
        <authorList>
            <person name="Probst A.J."/>
            <person name="Ladd B."/>
            <person name="Jarett J.K."/>
            <person name="Geller-Mcgrath D.E."/>
            <person name="Sieber C.M."/>
            <person name="Emerson J.B."/>
            <person name="Anantharaman K."/>
            <person name="Thomas B.C."/>
            <person name="Malmstrom R."/>
            <person name="Stieglmeier M."/>
            <person name="Klingl A."/>
            <person name="Woyke T."/>
            <person name="Ryan C.M."/>
            <person name="Banfield J.F."/>
        </authorList>
    </citation>
    <scope>NUCLEOTIDE SEQUENCE [LARGE SCALE GENOMIC DNA]</scope>
    <source>
        <strain evidence="1">CG07_land_8_20_14_0_80_42_15</strain>
    </source>
</reference>
<dbReference type="EMBL" id="PEWV01000067">
    <property type="protein sequence ID" value="PIU41193.1"/>
    <property type="molecule type" value="Genomic_DNA"/>
</dbReference>
<proteinExistence type="predicted"/>
<accession>A0A2J0KZE5</accession>
<evidence type="ECO:0000313" key="2">
    <source>
        <dbReference type="Proteomes" id="UP000230052"/>
    </source>
</evidence>
<comment type="caution">
    <text evidence="1">The sequence shown here is derived from an EMBL/GenBank/DDBJ whole genome shotgun (WGS) entry which is preliminary data.</text>
</comment>
<dbReference type="AlphaFoldDB" id="A0A2J0KZE5"/>
<organism evidence="1 2">
    <name type="scientific">Candidatus Aquitaenariimonas noxiae</name>
    <dbReference type="NCBI Taxonomy" id="1974741"/>
    <lineage>
        <taxon>Bacteria</taxon>
        <taxon>Pseudomonadati</taxon>
        <taxon>Candidatus Omnitrophota</taxon>
        <taxon>Candidatus Aquitaenariimonas</taxon>
    </lineage>
</organism>
<evidence type="ECO:0000313" key="1">
    <source>
        <dbReference type="EMBL" id="PIU41193.1"/>
    </source>
</evidence>
<name>A0A2J0KZE5_9BACT</name>
<evidence type="ECO:0008006" key="3">
    <source>
        <dbReference type="Google" id="ProtNLM"/>
    </source>
</evidence>
<sequence>MRDKEFEYYSPIHLGKLRRVLADIYIAFGDVSENLYLVGGLVPDLLVKNKLFYLREYLGTLDIDLAVKFVVSQKGKYRNLYNILRSMGFEKQKTDDGMDVMSHSFIKYESGYKPIVLDLITDDKFEPTADKLKEIAPNVEAVKFRGVYLVFNDFIAVDLGVAGTKKSVRIKIPNIVPFLTLKAFAYSDEENRAAKDAYDIWYTIVNFKDGPVSVKEELLKYKGNKDVLDAFKAIYRHFNDESSSGTKDVANILIKRYGLERVFANKEIIVPIKNLKSKIPGHK</sequence>
<gene>
    <name evidence="1" type="ORF">COS99_06575</name>
</gene>